<protein>
    <submittedName>
        <fullName evidence="2">Cassiicolin</fullName>
    </submittedName>
</protein>
<name>A0A172W5B0_CORCC</name>
<organism evidence="2">
    <name type="scientific">Corynespora cassiicola</name>
    <name type="common">Target leaf spot disease fungus</name>
    <name type="synonym">Helminthosporium cassiicola</name>
    <dbReference type="NCBI Taxonomy" id="59586"/>
    <lineage>
        <taxon>Eukaryota</taxon>
        <taxon>Fungi</taxon>
        <taxon>Dikarya</taxon>
        <taxon>Ascomycota</taxon>
        <taxon>Pezizomycotina</taxon>
        <taxon>Dothideomycetes</taxon>
        <taxon>Pleosporomycetidae</taxon>
        <taxon>Pleosporales</taxon>
        <taxon>Corynesporascaceae</taxon>
        <taxon>Corynespora</taxon>
    </lineage>
</organism>
<feature type="chain" id="PRO_5008002565" evidence="1">
    <location>
        <begin position="18"/>
        <end position="59"/>
    </location>
</feature>
<feature type="signal peptide" evidence="1">
    <location>
        <begin position="1"/>
        <end position="17"/>
    </location>
</feature>
<reference evidence="2" key="1">
    <citation type="submission" date="2016-01" db="EMBL/GenBank/DDBJ databases">
        <title>Diversity of the cassiicolin gene in Corynespora cassiicola of rubber tree in China.</title>
        <authorList>
            <person name="Liu X.B."/>
        </authorList>
    </citation>
    <scope>NUCLEOTIDE SEQUENCE</scope>
    <source>
        <strain evidence="2">HGD01</strain>
    </source>
</reference>
<dbReference type="AlphaFoldDB" id="A0A172W5B0"/>
<proteinExistence type="predicted"/>
<evidence type="ECO:0000313" key="2">
    <source>
        <dbReference type="EMBL" id="ANF04411.1"/>
    </source>
</evidence>
<gene>
    <name evidence="2" type="primary">Cas2</name>
</gene>
<accession>A0A172W5B0</accession>
<keyword evidence="1" id="KW-0732">Signal</keyword>
<dbReference type="EMBL" id="KU561095">
    <property type="protein sequence ID" value="ANF04411.1"/>
    <property type="molecule type" value="Genomic_DNA"/>
</dbReference>
<sequence>MKYLPIFISAFVAAVAAVPQGPSAAAAAILPRQSCVSRVDFGNGFCGDNCGNSWACSGC</sequence>
<evidence type="ECO:0000256" key="1">
    <source>
        <dbReference type="SAM" id="SignalP"/>
    </source>
</evidence>